<evidence type="ECO:0000256" key="1">
    <source>
        <dbReference type="ARBA" id="ARBA00004141"/>
    </source>
</evidence>
<comment type="subcellular location">
    <subcellularLocation>
        <location evidence="1">Membrane</location>
        <topology evidence="1">Multi-pass membrane protein</topology>
    </subcellularLocation>
</comment>
<gene>
    <name evidence="8" type="ORF">KUTeg_010867</name>
</gene>
<dbReference type="Pfam" id="PF00520">
    <property type="entry name" value="Ion_trans"/>
    <property type="match status" value="1"/>
</dbReference>
<feature type="compositionally biased region" description="Basic and acidic residues" evidence="5">
    <location>
        <begin position="557"/>
        <end position="566"/>
    </location>
</feature>
<name>A0ABQ9F2A9_TEGGR</name>
<evidence type="ECO:0000256" key="6">
    <source>
        <dbReference type="SAM" id="Phobius"/>
    </source>
</evidence>
<evidence type="ECO:0000313" key="9">
    <source>
        <dbReference type="Proteomes" id="UP001217089"/>
    </source>
</evidence>
<evidence type="ECO:0000259" key="7">
    <source>
        <dbReference type="Pfam" id="PF00520"/>
    </source>
</evidence>
<feature type="transmembrane region" description="Helical" evidence="6">
    <location>
        <begin position="322"/>
        <end position="341"/>
    </location>
</feature>
<organism evidence="8 9">
    <name type="scientific">Tegillarca granosa</name>
    <name type="common">Malaysian cockle</name>
    <name type="synonym">Anadara granosa</name>
    <dbReference type="NCBI Taxonomy" id="220873"/>
    <lineage>
        <taxon>Eukaryota</taxon>
        <taxon>Metazoa</taxon>
        <taxon>Spiralia</taxon>
        <taxon>Lophotrochozoa</taxon>
        <taxon>Mollusca</taxon>
        <taxon>Bivalvia</taxon>
        <taxon>Autobranchia</taxon>
        <taxon>Pteriomorphia</taxon>
        <taxon>Arcoida</taxon>
        <taxon>Arcoidea</taxon>
        <taxon>Arcidae</taxon>
        <taxon>Tegillarca</taxon>
    </lineage>
</organism>
<comment type="caution">
    <text evidence="8">The sequence shown here is derived from an EMBL/GenBank/DDBJ whole genome shotgun (WGS) entry which is preliminary data.</text>
</comment>
<dbReference type="PANTHER" id="PTHR13800:SF12">
    <property type="entry name" value="TRANSIENT RECEPTOR POTENTIAL CATION CHANNEL SUBFAMILY M MEMBER-LIKE 2"/>
    <property type="match status" value="1"/>
</dbReference>
<feature type="domain" description="Ion transport" evidence="7">
    <location>
        <begin position="221"/>
        <end position="481"/>
    </location>
</feature>
<dbReference type="Proteomes" id="UP001217089">
    <property type="component" value="Unassembled WGS sequence"/>
</dbReference>
<feature type="transmembrane region" description="Helical" evidence="6">
    <location>
        <begin position="445"/>
        <end position="470"/>
    </location>
</feature>
<evidence type="ECO:0000256" key="3">
    <source>
        <dbReference type="ARBA" id="ARBA00022989"/>
    </source>
</evidence>
<dbReference type="EMBL" id="JARBDR010000496">
    <property type="protein sequence ID" value="KAJ8311512.1"/>
    <property type="molecule type" value="Genomic_DNA"/>
</dbReference>
<proteinExistence type="predicted"/>
<feature type="region of interest" description="Disordered" evidence="5">
    <location>
        <begin position="557"/>
        <end position="589"/>
    </location>
</feature>
<feature type="transmembrane region" description="Helical" evidence="6">
    <location>
        <begin position="361"/>
        <end position="381"/>
    </location>
</feature>
<feature type="transmembrane region" description="Helical" evidence="6">
    <location>
        <begin position="220"/>
        <end position="240"/>
    </location>
</feature>
<dbReference type="PANTHER" id="PTHR13800">
    <property type="entry name" value="TRANSIENT RECEPTOR POTENTIAL CATION CHANNEL, SUBFAMILY M, MEMBER 6"/>
    <property type="match status" value="1"/>
</dbReference>
<evidence type="ECO:0000256" key="2">
    <source>
        <dbReference type="ARBA" id="ARBA00022692"/>
    </source>
</evidence>
<protein>
    <recommendedName>
        <fullName evidence="7">Ion transport domain-containing protein</fullName>
    </recommendedName>
</protein>
<dbReference type="InterPro" id="IPR005821">
    <property type="entry name" value="Ion_trans_dom"/>
</dbReference>
<reference evidence="8 9" key="1">
    <citation type="submission" date="2022-12" db="EMBL/GenBank/DDBJ databases">
        <title>Chromosome-level genome of Tegillarca granosa.</title>
        <authorList>
            <person name="Kim J."/>
        </authorList>
    </citation>
    <scope>NUCLEOTIDE SEQUENCE [LARGE SCALE GENOMIC DNA]</scope>
    <source>
        <strain evidence="8">Teg-2019</strain>
        <tissue evidence="8">Adductor muscle</tissue>
    </source>
</reference>
<keyword evidence="3 6" id="KW-1133">Transmembrane helix</keyword>
<evidence type="ECO:0000313" key="8">
    <source>
        <dbReference type="EMBL" id="KAJ8311512.1"/>
    </source>
</evidence>
<feature type="transmembrane region" description="Helical" evidence="6">
    <location>
        <begin position="246"/>
        <end position="263"/>
    </location>
</feature>
<accession>A0ABQ9F2A9</accession>
<feature type="transmembrane region" description="Helical" evidence="6">
    <location>
        <begin position="289"/>
        <end position="310"/>
    </location>
</feature>
<keyword evidence="2 6" id="KW-0812">Transmembrane</keyword>
<sequence length="589" mass="68791">MFETFTNPGNNAKDYKAAAESVHYTLLKGSCLMSSCFNIGGTKCCMPCCVKPKETKDTETRNSDILLKYMVTGDYDRLGILWSNCDTPMYTALIVSRTMRALSELAVEMAEDKWVETFKEQEQLFSNRAIFILEKLSEEFPDTTAKALTHDSEVWGIKDSPIHFSKTFAMEEFSAHSVAHKDANCTLYGAKQINTFWDFIHRHAITETSTKIFSAPLTRIIVNLILHIAALVCYSVFLITDVRMETISSLIIVVFVFVIGDLYEELKFLKRRVWKHFSFKMILLHFNDIWRSMDLIFWILFLIGFFMHASKIEELYLHTRRIYSVALFLMFMRLLKMMLMIRSLGIMVIMVKEMLKDLLKFLMVASVFMFAAGIIYHANIYPNHTYSAFSFDNWRFWQLLKIPYWQIYGELYLDTLEGSDGTDCTNNETIWSTDPTAERCSEYDWLAIFIAAVYMMLVNWLLLNIVIAMFSSQYERVHSTSEQKWRHHRNIVVTDYQHRIPSPINLIIRPIKILIIGCVVGANACARKHETPELSTQDLDNQRKFAKTRIEEEEQLMKGERRKTQTEHIQISFRQSRKQRTTTLKQNIN</sequence>
<evidence type="ECO:0000256" key="4">
    <source>
        <dbReference type="ARBA" id="ARBA00023136"/>
    </source>
</evidence>
<evidence type="ECO:0000256" key="5">
    <source>
        <dbReference type="SAM" id="MobiDB-lite"/>
    </source>
</evidence>
<dbReference type="InterPro" id="IPR050927">
    <property type="entry name" value="TRPM"/>
</dbReference>
<keyword evidence="4 6" id="KW-0472">Membrane</keyword>
<keyword evidence="9" id="KW-1185">Reference proteome</keyword>